<sequence>MCLHRILHGYRRERRARSHARVYVRNACVGTCVCAVVDQSEGRSDCGMEIGEETHSALRVKGTPFDEYKIANLISNIASEKVESAKRSDQKSNGMGLVVDIAWPTSKDGTGSWSEQLLCRYSELYQPFLAKPDAERGDKRRMWSRSGPRVRRSAAFRRPGPYSSFFAYRCRISSEIVSAYAVRPRRAPAENTRKLSNSLDERGVKIGRERCRLAGHVPFATFVVADEEFTSSRLTKRVRTLPDFCRRAMSRNGPRVGSLRRGSSLEKYVWRLVL</sequence>
<evidence type="ECO:0000313" key="2">
    <source>
        <dbReference type="Proteomes" id="UP000299102"/>
    </source>
</evidence>
<comment type="caution">
    <text evidence="1">The sequence shown here is derived from an EMBL/GenBank/DDBJ whole genome shotgun (WGS) entry which is preliminary data.</text>
</comment>
<accession>A0A4C1XI38</accession>
<name>A0A4C1XI38_EUMVA</name>
<reference evidence="1 2" key="1">
    <citation type="journal article" date="2019" name="Commun. Biol.">
        <title>The bagworm genome reveals a unique fibroin gene that provides high tensile strength.</title>
        <authorList>
            <person name="Kono N."/>
            <person name="Nakamura H."/>
            <person name="Ohtoshi R."/>
            <person name="Tomita M."/>
            <person name="Numata K."/>
            <person name="Arakawa K."/>
        </authorList>
    </citation>
    <scope>NUCLEOTIDE SEQUENCE [LARGE SCALE GENOMIC DNA]</scope>
</reference>
<protein>
    <submittedName>
        <fullName evidence="1">Uncharacterized protein</fullName>
    </submittedName>
</protein>
<keyword evidence="2" id="KW-1185">Reference proteome</keyword>
<dbReference type="AlphaFoldDB" id="A0A4C1XI38"/>
<dbReference type="Proteomes" id="UP000299102">
    <property type="component" value="Unassembled WGS sequence"/>
</dbReference>
<proteinExistence type="predicted"/>
<evidence type="ECO:0000313" key="1">
    <source>
        <dbReference type="EMBL" id="GBP61845.1"/>
    </source>
</evidence>
<organism evidence="1 2">
    <name type="scientific">Eumeta variegata</name>
    <name type="common">Bagworm moth</name>
    <name type="synonym">Eumeta japonica</name>
    <dbReference type="NCBI Taxonomy" id="151549"/>
    <lineage>
        <taxon>Eukaryota</taxon>
        <taxon>Metazoa</taxon>
        <taxon>Ecdysozoa</taxon>
        <taxon>Arthropoda</taxon>
        <taxon>Hexapoda</taxon>
        <taxon>Insecta</taxon>
        <taxon>Pterygota</taxon>
        <taxon>Neoptera</taxon>
        <taxon>Endopterygota</taxon>
        <taxon>Lepidoptera</taxon>
        <taxon>Glossata</taxon>
        <taxon>Ditrysia</taxon>
        <taxon>Tineoidea</taxon>
        <taxon>Psychidae</taxon>
        <taxon>Oiketicinae</taxon>
        <taxon>Eumeta</taxon>
    </lineage>
</organism>
<dbReference type="EMBL" id="BGZK01000824">
    <property type="protein sequence ID" value="GBP61845.1"/>
    <property type="molecule type" value="Genomic_DNA"/>
</dbReference>
<gene>
    <name evidence="1" type="ORF">EVAR_97287_1</name>
</gene>